<evidence type="ECO:0000313" key="3">
    <source>
        <dbReference type="Proteomes" id="UP000825729"/>
    </source>
</evidence>
<feature type="region of interest" description="Disordered" evidence="1">
    <location>
        <begin position="32"/>
        <end position="52"/>
    </location>
</feature>
<sequence length="167" mass="18531">MLGESGRHSKGFTPSASSRFWSIMPALLPPPVTPPDSRASGSSLSRKPLSSPLSALSTAHSRLFLTWLIEGREPSSSPVHQLHLLAQPGIHVTHVIIDGIIGAPRYRRWESKALRIYPWIPTPLLKRTSIYTSRTRVHGLRRSTSALPIKHSSFRFPPRVLLPLVVV</sequence>
<protein>
    <submittedName>
        <fullName evidence="2">Uncharacterized protein</fullName>
    </submittedName>
</protein>
<dbReference type="Proteomes" id="UP000825729">
    <property type="component" value="Unassembled WGS sequence"/>
</dbReference>
<accession>A0AAV7E2J2</accession>
<gene>
    <name evidence="2" type="ORF">H6P81_018974</name>
</gene>
<reference evidence="2 3" key="1">
    <citation type="submission" date="2021-07" db="EMBL/GenBank/DDBJ databases">
        <title>The Aristolochia fimbriata genome: insights into angiosperm evolution, floral development and chemical biosynthesis.</title>
        <authorList>
            <person name="Jiao Y."/>
        </authorList>
    </citation>
    <scope>NUCLEOTIDE SEQUENCE [LARGE SCALE GENOMIC DNA]</scope>
    <source>
        <strain evidence="2">IBCAS-2021</strain>
        <tissue evidence="2">Leaf</tissue>
    </source>
</reference>
<evidence type="ECO:0000256" key="1">
    <source>
        <dbReference type="SAM" id="MobiDB-lite"/>
    </source>
</evidence>
<dbReference type="AlphaFoldDB" id="A0AAV7E2J2"/>
<dbReference type="EMBL" id="JAINDJ010000007">
    <property type="protein sequence ID" value="KAG9443120.1"/>
    <property type="molecule type" value="Genomic_DNA"/>
</dbReference>
<proteinExistence type="predicted"/>
<keyword evidence="3" id="KW-1185">Reference proteome</keyword>
<feature type="compositionally biased region" description="Low complexity" evidence="1">
    <location>
        <begin position="39"/>
        <end position="52"/>
    </location>
</feature>
<organism evidence="2 3">
    <name type="scientific">Aristolochia fimbriata</name>
    <name type="common">White veined hardy Dutchman's pipe vine</name>
    <dbReference type="NCBI Taxonomy" id="158543"/>
    <lineage>
        <taxon>Eukaryota</taxon>
        <taxon>Viridiplantae</taxon>
        <taxon>Streptophyta</taxon>
        <taxon>Embryophyta</taxon>
        <taxon>Tracheophyta</taxon>
        <taxon>Spermatophyta</taxon>
        <taxon>Magnoliopsida</taxon>
        <taxon>Magnoliidae</taxon>
        <taxon>Piperales</taxon>
        <taxon>Aristolochiaceae</taxon>
        <taxon>Aristolochia</taxon>
    </lineage>
</organism>
<comment type="caution">
    <text evidence="2">The sequence shown here is derived from an EMBL/GenBank/DDBJ whole genome shotgun (WGS) entry which is preliminary data.</text>
</comment>
<evidence type="ECO:0000313" key="2">
    <source>
        <dbReference type="EMBL" id="KAG9443120.1"/>
    </source>
</evidence>
<name>A0AAV7E2J2_ARIFI</name>